<feature type="non-terminal residue" evidence="1">
    <location>
        <position position="1"/>
    </location>
</feature>
<gene>
    <name evidence="1" type="ORF">S06H3_39055</name>
</gene>
<dbReference type="InterPro" id="IPR038594">
    <property type="entry name" value="SepF-like_sf"/>
</dbReference>
<sequence length="60" mass="6530">GNILIINVSTILGDQNVSIIDFKRSIDQIRAEINLTGGSIGRIGDTYLIITPNSHIKISH</sequence>
<proteinExistence type="predicted"/>
<accession>X1ND49</accession>
<dbReference type="Gene3D" id="3.30.110.150">
    <property type="entry name" value="SepF-like protein"/>
    <property type="match status" value="1"/>
</dbReference>
<reference evidence="1" key="1">
    <citation type="journal article" date="2014" name="Front. Microbiol.">
        <title>High frequency of phylogenetically diverse reductive dehalogenase-homologous genes in deep subseafloor sedimentary metagenomes.</title>
        <authorList>
            <person name="Kawai M."/>
            <person name="Futagami T."/>
            <person name="Toyoda A."/>
            <person name="Takaki Y."/>
            <person name="Nishi S."/>
            <person name="Hori S."/>
            <person name="Arai W."/>
            <person name="Tsubouchi T."/>
            <person name="Morono Y."/>
            <person name="Uchiyama I."/>
            <person name="Ito T."/>
            <person name="Fujiyama A."/>
            <person name="Inagaki F."/>
            <person name="Takami H."/>
        </authorList>
    </citation>
    <scope>NUCLEOTIDE SEQUENCE</scope>
    <source>
        <strain evidence="1">Expedition CK06-06</strain>
    </source>
</reference>
<dbReference type="AlphaFoldDB" id="X1ND49"/>
<comment type="caution">
    <text evidence="1">The sequence shown here is derived from an EMBL/GenBank/DDBJ whole genome shotgun (WGS) entry which is preliminary data.</text>
</comment>
<dbReference type="EMBL" id="BARV01023852">
    <property type="protein sequence ID" value="GAI41533.1"/>
    <property type="molecule type" value="Genomic_DNA"/>
</dbReference>
<evidence type="ECO:0008006" key="2">
    <source>
        <dbReference type="Google" id="ProtNLM"/>
    </source>
</evidence>
<organism evidence="1">
    <name type="scientific">marine sediment metagenome</name>
    <dbReference type="NCBI Taxonomy" id="412755"/>
    <lineage>
        <taxon>unclassified sequences</taxon>
        <taxon>metagenomes</taxon>
        <taxon>ecological metagenomes</taxon>
    </lineage>
</organism>
<name>X1ND49_9ZZZZ</name>
<protein>
    <recommendedName>
        <fullName evidence="2">Cell division protein SepF</fullName>
    </recommendedName>
</protein>
<evidence type="ECO:0000313" key="1">
    <source>
        <dbReference type="EMBL" id="GAI41533.1"/>
    </source>
</evidence>